<evidence type="ECO:0000313" key="6">
    <source>
        <dbReference type="Proteomes" id="UP001174934"/>
    </source>
</evidence>
<dbReference type="SUPFAM" id="SSF52743">
    <property type="entry name" value="Subtilisin-like"/>
    <property type="match status" value="1"/>
</dbReference>
<dbReference type="InterPro" id="IPR036852">
    <property type="entry name" value="Peptidase_S8/S53_dom_sf"/>
</dbReference>
<comment type="caution">
    <text evidence="5">The sequence shown here is derived from an EMBL/GenBank/DDBJ whole genome shotgun (WGS) entry which is preliminary data.</text>
</comment>
<dbReference type="PANTHER" id="PTHR43806">
    <property type="entry name" value="PEPTIDASE S8"/>
    <property type="match status" value="1"/>
</dbReference>
<dbReference type="InterPro" id="IPR000209">
    <property type="entry name" value="Peptidase_S8/S53_dom"/>
</dbReference>
<protein>
    <submittedName>
        <fullName evidence="5">Peptidase S8/S53 domain-containing protein</fullName>
    </submittedName>
</protein>
<dbReference type="EMBL" id="JAULSR010000005">
    <property type="protein sequence ID" value="KAK0618007.1"/>
    <property type="molecule type" value="Genomic_DNA"/>
</dbReference>
<name>A0AA40BY65_9PEZI</name>
<proteinExistence type="inferred from homology"/>
<evidence type="ECO:0000259" key="4">
    <source>
        <dbReference type="Pfam" id="PF00082"/>
    </source>
</evidence>
<keyword evidence="6" id="KW-1185">Reference proteome</keyword>
<sequence length="542" mass="59626">MSRLYQSGKERSIEFDLVGMPNPVSTRAYLDKLAHLKFESILKYVALPALSIERQPLAKSANSHMSQHNEQTLSRAGCSDLVAVFDWLWRNGVREIIKVMVVDNQNHPHADAAIVEALYGFNVEVCDWKRVDLCSDVIFDASPVVREVSMYCSGSNAVLMGWASAEGLGNRRKFPQLKKVKIYMMDGLEDEAVRNRNTERCKAGIERQSKMKHNGEGLMVEDPNPNAEGIRVEIVPDKAHKGILSEINDSPGSSNVQPVKIAIIDDGIDPTADGLEGKIAGGAMFCPNPKYLELVQSYFLYIARLEEVPVSTGSGRNVTARSAAKAVNWAINSGVDIISMSWTIRTTAPETTDMKSLHDAIKSAESADIIMFCSASDQGGHTPEKCYPGEWDDCLRIGAATFDGDKLIWVGDKVDFCFPGRDVPFQSNDGHTVTTESGSSVATAAASGLAAVLIYADRLVDGKSRRLQSRHAMKTALEKMSTGSDKRFPRAAEILGTQFKNEWWAAKGTERGSRGLNIENLTWDRSSQKALEELLKRSILGY</sequence>
<organism evidence="5 6">
    <name type="scientific">Bombardia bombarda</name>
    <dbReference type="NCBI Taxonomy" id="252184"/>
    <lineage>
        <taxon>Eukaryota</taxon>
        <taxon>Fungi</taxon>
        <taxon>Dikarya</taxon>
        <taxon>Ascomycota</taxon>
        <taxon>Pezizomycotina</taxon>
        <taxon>Sordariomycetes</taxon>
        <taxon>Sordariomycetidae</taxon>
        <taxon>Sordariales</taxon>
        <taxon>Lasiosphaeriaceae</taxon>
        <taxon>Bombardia</taxon>
    </lineage>
</organism>
<keyword evidence="3" id="KW-0378">Hydrolase</keyword>
<dbReference type="InterPro" id="IPR050131">
    <property type="entry name" value="Peptidase_S8_subtilisin-like"/>
</dbReference>
<keyword evidence="3" id="KW-0720">Serine protease</keyword>
<reference evidence="5" key="1">
    <citation type="submission" date="2023-06" db="EMBL/GenBank/DDBJ databases">
        <title>Genome-scale phylogeny and comparative genomics of the fungal order Sordariales.</title>
        <authorList>
            <consortium name="Lawrence Berkeley National Laboratory"/>
            <person name="Hensen N."/>
            <person name="Bonometti L."/>
            <person name="Westerberg I."/>
            <person name="Brannstrom I.O."/>
            <person name="Guillou S."/>
            <person name="Cros-Aarteil S."/>
            <person name="Calhoun S."/>
            <person name="Haridas S."/>
            <person name="Kuo A."/>
            <person name="Mondo S."/>
            <person name="Pangilinan J."/>
            <person name="Riley R."/>
            <person name="LaButti K."/>
            <person name="Andreopoulos B."/>
            <person name="Lipzen A."/>
            <person name="Chen C."/>
            <person name="Yanf M."/>
            <person name="Daum C."/>
            <person name="Ng V."/>
            <person name="Clum A."/>
            <person name="Steindorff A."/>
            <person name="Ohm R."/>
            <person name="Martin F."/>
            <person name="Silar P."/>
            <person name="Natvig D."/>
            <person name="Lalanne C."/>
            <person name="Gautier V."/>
            <person name="Ament-velasquez S.L."/>
            <person name="Kruys A."/>
            <person name="Hutchinson M.I."/>
            <person name="Powell A.J."/>
            <person name="Barry K."/>
            <person name="Miller A.N."/>
            <person name="Grigoriev I.V."/>
            <person name="Debuchy R."/>
            <person name="Gladieux P."/>
            <person name="Thoren M.H."/>
            <person name="Johannesson H."/>
        </authorList>
    </citation>
    <scope>NUCLEOTIDE SEQUENCE</scope>
    <source>
        <strain evidence="5">SMH3391-2</strain>
    </source>
</reference>
<dbReference type="Proteomes" id="UP001174934">
    <property type="component" value="Unassembled WGS sequence"/>
</dbReference>
<dbReference type="Pfam" id="PF00082">
    <property type="entry name" value="Peptidase_S8"/>
    <property type="match status" value="1"/>
</dbReference>
<evidence type="ECO:0000256" key="1">
    <source>
        <dbReference type="ARBA" id="ARBA00011073"/>
    </source>
</evidence>
<comment type="similarity">
    <text evidence="1">Belongs to the peptidase S8 family.</text>
</comment>
<dbReference type="PANTHER" id="PTHR43806:SF58">
    <property type="entry name" value="ALKALINE PROTEASE 1-RELATED"/>
    <property type="match status" value="1"/>
</dbReference>
<evidence type="ECO:0000256" key="2">
    <source>
        <dbReference type="ARBA" id="ARBA00022670"/>
    </source>
</evidence>
<dbReference type="GO" id="GO:0006508">
    <property type="term" value="P:proteolysis"/>
    <property type="evidence" value="ECO:0007669"/>
    <property type="project" value="UniProtKB-KW"/>
</dbReference>
<keyword evidence="2" id="KW-0645">Protease</keyword>
<gene>
    <name evidence="5" type="ORF">B0T17DRAFT_618643</name>
</gene>
<dbReference type="Gene3D" id="3.40.50.200">
    <property type="entry name" value="Peptidase S8/S53 domain"/>
    <property type="match status" value="1"/>
</dbReference>
<evidence type="ECO:0000313" key="5">
    <source>
        <dbReference type="EMBL" id="KAK0618007.1"/>
    </source>
</evidence>
<accession>A0AA40BY65</accession>
<dbReference type="AlphaFoldDB" id="A0AA40BY65"/>
<feature type="domain" description="Peptidase S8/S53" evidence="4">
    <location>
        <begin position="309"/>
        <end position="459"/>
    </location>
</feature>
<evidence type="ECO:0000256" key="3">
    <source>
        <dbReference type="ARBA" id="ARBA00022825"/>
    </source>
</evidence>
<dbReference type="GO" id="GO:0004252">
    <property type="term" value="F:serine-type endopeptidase activity"/>
    <property type="evidence" value="ECO:0007669"/>
    <property type="project" value="InterPro"/>
</dbReference>